<gene>
    <name evidence="1" type="ORF">FOA19_12790</name>
</gene>
<name>A0A5B6TFS3_9BACT</name>
<accession>A0A5B6TFS3</accession>
<evidence type="ECO:0000313" key="1">
    <source>
        <dbReference type="EMBL" id="KAA3438135.1"/>
    </source>
</evidence>
<organism evidence="1 2">
    <name type="scientific">Rufibacter hautae</name>
    <dbReference type="NCBI Taxonomy" id="2595005"/>
    <lineage>
        <taxon>Bacteria</taxon>
        <taxon>Pseudomonadati</taxon>
        <taxon>Bacteroidota</taxon>
        <taxon>Cytophagia</taxon>
        <taxon>Cytophagales</taxon>
        <taxon>Hymenobacteraceae</taxon>
        <taxon>Rufibacter</taxon>
    </lineage>
</organism>
<keyword evidence="2" id="KW-1185">Reference proteome</keyword>
<proteinExistence type="predicted"/>
<dbReference type="Proteomes" id="UP000324133">
    <property type="component" value="Unassembled WGS sequence"/>
</dbReference>
<reference evidence="1 2" key="1">
    <citation type="submission" date="2019-07" db="EMBL/GenBank/DDBJ databases">
        <title>Rufibacter sp. nov., isolated from lake sediment.</title>
        <authorList>
            <person name="Qu J.-H."/>
        </authorList>
    </citation>
    <scope>NUCLEOTIDE SEQUENCE [LARGE SCALE GENOMIC DNA]</scope>
    <source>
        <strain evidence="1 2">NBS58-1</strain>
    </source>
</reference>
<dbReference type="EMBL" id="VKKY01000002">
    <property type="protein sequence ID" value="KAA3438135.1"/>
    <property type="molecule type" value="Genomic_DNA"/>
</dbReference>
<comment type="caution">
    <text evidence="1">The sequence shown here is derived from an EMBL/GenBank/DDBJ whole genome shotgun (WGS) entry which is preliminary data.</text>
</comment>
<protein>
    <submittedName>
        <fullName evidence="1">Uncharacterized protein</fullName>
    </submittedName>
</protein>
<dbReference type="RefSeq" id="WP_149091195.1">
    <property type="nucleotide sequence ID" value="NZ_VKKY01000002.1"/>
</dbReference>
<evidence type="ECO:0000313" key="2">
    <source>
        <dbReference type="Proteomes" id="UP000324133"/>
    </source>
</evidence>
<dbReference type="AlphaFoldDB" id="A0A5B6TFS3"/>
<sequence length="82" mass="9621">MYDFSRNNQKLGSRAVELAYFVAELLSIFSYDPTYEKKCFIPPAYFQQRFGFFLQTCMSYYILPNAHGAPARRGRIQRHALV</sequence>